<dbReference type="NCBIfam" id="TIGR01986">
    <property type="entry name" value="glut_syn_euk"/>
    <property type="match status" value="1"/>
</dbReference>
<dbReference type="InterPro" id="IPR014709">
    <property type="entry name" value="Glutathione_synthase_C_euk"/>
</dbReference>
<keyword evidence="8 13" id="KW-0479">Metal-binding</keyword>
<evidence type="ECO:0000256" key="7">
    <source>
        <dbReference type="ARBA" id="ARBA00022684"/>
    </source>
</evidence>
<comment type="cofactor">
    <cofactor evidence="13 15">
        <name>Mg(2+)</name>
        <dbReference type="ChEBI" id="CHEBI:18420"/>
    </cofactor>
    <text evidence="13 15">Binds 1 Mg(2+) ion per subunit.</text>
</comment>
<feature type="binding site" evidence="14">
    <location>
        <position position="473"/>
    </location>
    <ligand>
        <name>ATP</name>
        <dbReference type="ChEBI" id="CHEBI:30616"/>
    </ligand>
</feature>
<evidence type="ECO:0000256" key="12">
    <source>
        <dbReference type="ARBA" id="ARBA00048871"/>
    </source>
</evidence>
<accession>A0A210QN53</accession>
<feature type="binding site" evidence="15">
    <location>
        <position position="156"/>
    </location>
    <ligand>
        <name>Mg(2+)</name>
        <dbReference type="ChEBI" id="CHEBI:18420"/>
    </ligand>
</feature>
<evidence type="ECO:0000313" key="17">
    <source>
        <dbReference type="EMBL" id="OWF50151.1"/>
    </source>
</evidence>
<evidence type="ECO:0000256" key="2">
    <source>
        <dbReference type="ARBA" id="ARBA00010385"/>
    </source>
</evidence>
<evidence type="ECO:0000256" key="1">
    <source>
        <dbReference type="ARBA" id="ARBA00004965"/>
    </source>
</evidence>
<dbReference type="Gene3D" id="3.30.470.20">
    <property type="entry name" value="ATP-grasp fold, B domain"/>
    <property type="match status" value="1"/>
</dbReference>
<reference evidence="17 18" key="1">
    <citation type="journal article" date="2017" name="Nat. Ecol. Evol.">
        <title>Scallop genome provides insights into evolution of bilaterian karyotype and development.</title>
        <authorList>
            <person name="Wang S."/>
            <person name="Zhang J."/>
            <person name="Jiao W."/>
            <person name="Li J."/>
            <person name="Xun X."/>
            <person name="Sun Y."/>
            <person name="Guo X."/>
            <person name="Huan P."/>
            <person name="Dong B."/>
            <person name="Zhang L."/>
            <person name="Hu X."/>
            <person name="Sun X."/>
            <person name="Wang J."/>
            <person name="Zhao C."/>
            <person name="Wang Y."/>
            <person name="Wang D."/>
            <person name="Huang X."/>
            <person name="Wang R."/>
            <person name="Lv J."/>
            <person name="Li Y."/>
            <person name="Zhang Z."/>
            <person name="Liu B."/>
            <person name="Lu W."/>
            <person name="Hui Y."/>
            <person name="Liang J."/>
            <person name="Zhou Z."/>
            <person name="Hou R."/>
            <person name="Li X."/>
            <person name="Liu Y."/>
            <person name="Li H."/>
            <person name="Ning X."/>
            <person name="Lin Y."/>
            <person name="Zhao L."/>
            <person name="Xing Q."/>
            <person name="Dou J."/>
            <person name="Li Y."/>
            <person name="Mao J."/>
            <person name="Guo H."/>
            <person name="Dou H."/>
            <person name="Li T."/>
            <person name="Mu C."/>
            <person name="Jiang W."/>
            <person name="Fu Q."/>
            <person name="Fu X."/>
            <person name="Miao Y."/>
            <person name="Liu J."/>
            <person name="Yu Q."/>
            <person name="Li R."/>
            <person name="Liao H."/>
            <person name="Li X."/>
            <person name="Kong Y."/>
            <person name="Jiang Z."/>
            <person name="Chourrout D."/>
            <person name="Li R."/>
            <person name="Bao Z."/>
        </authorList>
    </citation>
    <scope>NUCLEOTIDE SEQUENCE [LARGE SCALE GENOMIC DNA]</scope>
    <source>
        <strain evidence="17 18">PY_sf001</strain>
    </source>
</reference>
<feature type="binding site" evidence="14">
    <location>
        <position position="440"/>
    </location>
    <ligand>
        <name>ATP</name>
        <dbReference type="ChEBI" id="CHEBI:30616"/>
    </ligand>
</feature>
<keyword evidence="6 13" id="KW-0436">Ligase</keyword>
<feature type="binding site" evidence="14">
    <location>
        <position position="232"/>
    </location>
    <ligand>
        <name>substrate</name>
    </ligand>
</feature>
<feature type="binding site" evidence="14">
    <location>
        <position position="467"/>
    </location>
    <ligand>
        <name>ATP</name>
        <dbReference type="ChEBI" id="CHEBI:30616"/>
    </ligand>
</feature>
<dbReference type="AlphaFoldDB" id="A0A210QN53"/>
<dbReference type="EMBL" id="NEDP02002762">
    <property type="protein sequence ID" value="OWF50151.1"/>
    <property type="molecule type" value="Genomic_DNA"/>
</dbReference>
<evidence type="ECO:0000256" key="11">
    <source>
        <dbReference type="ARBA" id="ARBA00022842"/>
    </source>
</evidence>
<dbReference type="SUPFAM" id="SSF52440">
    <property type="entry name" value="PreATP-grasp domain"/>
    <property type="match status" value="1"/>
</dbReference>
<sequence>MATVLDQISLNEKKIQEIIKKTKEHALLHGVLMRTAESPGNSETVQYAPFTLFPSLVPREALAKVKAIQPHFNKLMHMVAHDFEFLEKCLSNVVKVDDFNKRLWDILQVVTEEGVTQPISLGLFRNDFMMDVKQSSPIDASAPASVPETVQMKQIEFNMIAASFAGLVSPLFNVHRYSLTLAGKQFEDSQVPPNNPANGLAQGLVEGWKAYGNKRACVLFLVSEPERNSLDQRRLDVEMFTCDRSVPVKYVTFKDMSERGSNRISDKALVIDGCEVAVLYFRTGYTPEDYRSDKDWDTRLMMERSKAIKCPTIQYHLAGTKKIQQELCRPGAVERFIKDDRIARDIRETFVNQYSIDLGEDGDGAIEKAFADPQRYVLKTNREGGGNNVYGEDIKCLLSKMKNLEERARYILMERILPWPQTSYLLKAGSEASLQTVVTEIGIFGVYMGTADKEIYNSVTGHVLRTKNVNSDEGGLMVGLSYMDTPFLID</sequence>
<dbReference type="UniPathway" id="UPA00142">
    <property type="reaction ID" value="UER00210"/>
</dbReference>
<dbReference type="GO" id="GO:0043295">
    <property type="term" value="F:glutathione binding"/>
    <property type="evidence" value="ECO:0007669"/>
    <property type="project" value="UniProtKB-UniRule"/>
</dbReference>
<dbReference type="InterPro" id="IPR037013">
    <property type="entry name" value="GSH-S_sub-bd_sf"/>
</dbReference>
<feature type="domain" description="Glutathione synthase substrate-binding" evidence="16">
    <location>
        <begin position="216"/>
        <end position="318"/>
    </location>
</feature>
<evidence type="ECO:0000259" key="16">
    <source>
        <dbReference type="Pfam" id="PF03199"/>
    </source>
</evidence>
<dbReference type="Pfam" id="PF03917">
    <property type="entry name" value="GSH_synth_ATP"/>
    <property type="match status" value="1"/>
</dbReference>
<dbReference type="Gene3D" id="3.40.50.1760">
    <property type="entry name" value="Glutathione synthase, substrate-binding domain superfamily, eukaryotic"/>
    <property type="match status" value="1"/>
</dbReference>
<keyword evidence="7 13" id="KW-0317">Glutathione biosynthesis</keyword>
<dbReference type="InterPro" id="IPR014049">
    <property type="entry name" value="Glutathione_synthase_N_euk"/>
</dbReference>
<evidence type="ECO:0000256" key="10">
    <source>
        <dbReference type="ARBA" id="ARBA00022840"/>
    </source>
</evidence>
<feature type="binding site" evidence="14">
    <location>
        <position position="465"/>
    </location>
    <ligand>
        <name>substrate</name>
    </ligand>
</feature>
<dbReference type="Gene3D" id="1.10.1080.10">
    <property type="entry name" value="Glutathione Synthetase, Chain A, domain 3"/>
    <property type="match status" value="1"/>
</dbReference>
<dbReference type="SUPFAM" id="SSF56059">
    <property type="entry name" value="Glutathione synthetase ATP-binding domain-like"/>
    <property type="match status" value="1"/>
</dbReference>
<dbReference type="Proteomes" id="UP000242188">
    <property type="component" value="Unassembled WGS sequence"/>
</dbReference>
<evidence type="ECO:0000256" key="4">
    <source>
        <dbReference type="ARBA" id="ARBA00012214"/>
    </source>
</evidence>
<feature type="binding site" evidence="14">
    <location>
        <position position="390"/>
    </location>
    <ligand>
        <name>ATP</name>
        <dbReference type="ChEBI" id="CHEBI:30616"/>
    </ligand>
</feature>
<dbReference type="PANTHER" id="PTHR11130">
    <property type="entry name" value="GLUTATHIONE SYNTHETASE"/>
    <property type="match status" value="1"/>
</dbReference>
<feature type="binding site" evidence="15">
    <location>
        <position position="158"/>
    </location>
    <ligand>
        <name>Mg(2+)</name>
        <dbReference type="ChEBI" id="CHEBI:18420"/>
    </ligand>
</feature>
<dbReference type="GO" id="GO:0005524">
    <property type="term" value="F:ATP binding"/>
    <property type="evidence" value="ECO:0007669"/>
    <property type="project" value="UniProtKB-UniRule"/>
</dbReference>
<keyword evidence="18" id="KW-1185">Reference proteome</keyword>
<proteinExistence type="inferred from homology"/>
<dbReference type="FunFam" id="3.40.50.1760:FF:000001">
    <property type="entry name" value="Glutathione synthetase"/>
    <property type="match status" value="1"/>
</dbReference>
<name>A0A210QN53_MIZYE</name>
<dbReference type="STRING" id="6573.A0A210QN53"/>
<organism evidence="17 18">
    <name type="scientific">Mizuhopecten yessoensis</name>
    <name type="common">Japanese scallop</name>
    <name type="synonym">Patinopecten yessoensis</name>
    <dbReference type="NCBI Taxonomy" id="6573"/>
    <lineage>
        <taxon>Eukaryota</taxon>
        <taxon>Metazoa</taxon>
        <taxon>Spiralia</taxon>
        <taxon>Lophotrochozoa</taxon>
        <taxon>Mollusca</taxon>
        <taxon>Bivalvia</taxon>
        <taxon>Autobranchia</taxon>
        <taxon>Pteriomorphia</taxon>
        <taxon>Pectinida</taxon>
        <taxon>Pectinoidea</taxon>
        <taxon>Pectinidae</taxon>
        <taxon>Mizuhopecten</taxon>
    </lineage>
</organism>
<dbReference type="InterPro" id="IPR014042">
    <property type="entry name" value="Glutathione_synthase_a-hlx"/>
</dbReference>
<dbReference type="EC" id="6.3.2.3" evidence="4 13"/>
<feature type="binding site" evidence="15">
    <location>
        <position position="383"/>
    </location>
    <ligand>
        <name>Mg(2+)</name>
        <dbReference type="ChEBI" id="CHEBI:18420"/>
    </ligand>
</feature>
<comment type="similarity">
    <text evidence="2 13">Belongs to the eukaryotic GSH synthase family.</text>
</comment>
<evidence type="ECO:0000256" key="14">
    <source>
        <dbReference type="PIRSR" id="PIRSR001558-1"/>
    </source>
</evidence>
<dbReference type="Pfam" id="PF03199">
    <property type="entry name" value="GSH_synthase"/>
    <property type="match status" value="1"/>
</dbReference>
<feature type="binding site" evidence="14">
    <location>
        <position position="156"/>
    </location>
    <ligand>
        <name>ATP</name>
        <dbReference type="ChEBI" id="CHEBI:30616"/>
    </ligand>
</feature>
<dbReference type="Gene3D" id="3.30.1490.50">
    <property type="match status" value="1"/>
</dbReference>
<comment type="caution">
    <text evidence="17">The sequence shown here is derived from an EMBL/GenBank/DDBJ whole genome shotgun (WGS) entry which is preliminary data.</text>
</comment>
<feature type="binding site" evidence="14">
    <location>
        <begin position="379"/>
        <end position="388"/>
    </location>
    <ligand>
        <name>ATP</name>
        <dbReference type="ChEBI" id="CHEBI:30616"/>
    </ligand>
</feature>
<evidence type="ECO:0000256" key="9">
    <source>
        <dbReference type="ARBA" id="ARBA00022741"/>
    </source>
</evidence>
<dbReference type="PANTHER" id="PTHR11130:SF0">
    <property type="entry name" value="GLUTATHIONE SYNTHETASE"/>
    <property type="match status" value="1"/>
</dbReference>
<dbReference type="InterPro" id="IPR004887">
    <property type="entry name" value="GSH_synth_subst-bd"/>
</dbReference>
<evidence type="ECO:0000256" key="15">
    <source>
        <dbReference type="PIRSR" id="PIRSR001558-2"/>
    </source>
</evidence>
<dbReference type="GO" id="GO:0004363">
    <property type="term" value="F:glutathione synthase activity"/>
    <property type="evidence" value="ECO:0007669"/>
    <property type="project" value="UniProtKB-UniRule"/>
</dbReference>
<protein>
    <recommendedName>
        <fullName evidence="5 13">Glutathione synthetase</fullName>
        <shortName evidence="13">GSH-S</shortName>
        <ecNumber evidence="4 13">6.3.2.3</ecNumber>
    </recommendedName>
</protein>
<feature type="binding site" evidence="14">
    <location>
        <begin position="413"/>
        <end position="416"/>
    </location>
    <ligand>
        <name>ATP</name>
        <dbReference type="ChEBI" id="CHEBI:30616"/>
    </ligand>
</feature>
<evidence type="ECO:0000256" key="6">
    <source>
        <dbReference type="ARBA" id="ARBA00022598"/>
    </source>
</evidence>
<dbReference type="FunFam" id="3.30.1490.50:FF:000002">
    <property type="entry name" value="Glutathione synthetase"/>
    <property type="match status" value="1"/>
</dbReference>
<evidence type="ECO:0000256" key="8">
    <source>
        <dbReference type="ARBA" id="ARBA00022723"/>
    </source>
</evidence>
<dbReference type="PIRSF" id="PIRSF001558">
    <property type="entry name" value="GSHase"/>
    <property type="match status" value="1"/>
</dbReference>
<evidence type="ECO:0000313" key="18">
    <source>
        <dbReference type="Proteomes" id="UP000242188"/>
    </source>
</evidence>
<comment type="pathway">
    <text evidence="1 13">Sulfur metabolism; glutathione biosynthesis; glutathione from L-cysteine and L-glutamate: step 2/2.</text>
</comment>
<evidence type="ECO:0000256" key="3">
    <source>
        <dbReference type="ARBA" id="ARBA00011738"/>
    </source>
</evidence>
<feature type="binding site" evidence="14">
    <location>
        <position position="321"/>
    </location>
    <ligand>
        <name>ATP</name>
        <dbReference type="ChEBI" id="CHEBI:30616"/>
    </ligand>
</feature>
<gene>
    <name evidence="17" type="ORF">KP79_PYT14109</name>
</gene>
<evidence type="ECO:0000256" key="13">
    <source>
        <dbReference type="PIRNR" id="PIRNR001558"/>
    </source>
</evidence>
<dbReference type="GO" id="GO:0005829">
    <property type="term" value="C:cytosol"/>
    <property type="evidence" value="ECO:0007669"/>
    <property type="project" value="TreeGrafter"/>
</dbReference>
<comment type="subunit">
    <text evidence="3">Homodimer.</text>
</comment>
<dbReference type="OrthoDB" id="2020073at2759"/>
<dbReference type="InterPro" id="IPR016185">
    <property type="entry name" value="PreATP-grasp_dom_sf"/>
</dbReference>
<comment type="catalytic activity">
    <reaction evidence="12">
        <text>gamma-L-glutamyl-L-cysteine + glycine + ATP = glutathione + ADP + phosphate + H(+)</text>
        <dbReference type="Rhea" id="RHEA:13557"/>
        <dbReference type="ChEBI" id="CHEBI:15378"/>
        <dbReference type="ChEBI" id="CHEBI:30616"/>
        <dbReference type="ChEBI" id="CHEBI:43474"/>
        <dbReference type="ChEBI" id="CHEBI:57305"/>
        <dbReference type="ChEBI" id="CHEBI:57925"/>
        <dbReference type="ChEBI" id="CHEBI:58173"/>
        <dbReference type="ChEBI" id="CHEBI:456216"/>
        <dbReference type="EC" id="6.3.2.3"/>
    </reaction>
    <physiologicalReaction direction="left-to-right" evidence="12">
        <dbReference type="Rhea" id="RHEA:13558"/>
    </physiologicalReaction>
</comment>
<keyword evidence="11 13" id="KW-0460">Magnesium</keyword>
<evidence type="ECO:0000256" key="5">
    <source>
        <dbReference type="ARBA" id="ARBA00020821"/>
    </source>
</evidence>
<dbReference type="GO" id="GO:0000287">
    <property type="term" value="F:magnesium ion binding"/>
    <property type="evidence" value="ECO:0007669"/>
    <property type="project" value="UniProtKB-UniRule"/>
</dbReference>
<dbReference type="Gene3D" id="3.30.1490.80">
    <property type="match status" value="1"/>
</dbReference>
<keyword evidence="10 13" id="KW-0067">ATP-binding</keyword>
<dbReference type="InterPro" id="IPR005615">
    <property type="entry name" value="Glutathione_synthase"/>
</dbReference>
<keyword evidence="9 13" id="KW-0547">Nucleotide-binding</keyword>
<feature type="binding site" evidence="14">
    <location>
        <position position="125"/>
    </location>
    <ligand>
        <name>substrate</name>
    </ligand>
</feature>